<comment type="cofactor">
    <cofactor evidence="10">
        <name>Zn(2+)</name>
        <dbReference type="ChEBI" id="CHEBI:29105"/>
    </cofactor>
    <text evidence="10">Binds 1 zinc ion per subunit.</text>
</comment>
<dbReference type="PROSITE" id="PS00527">
    <property type="entry name" value="RIBOSOMAL_S14"/>
    <property type="match status" value="1"/>
</dbReference>
<comment type="similarity">
    <text evidence="9 10">Belongs to the universal ribosomal protein uS14 family. Zinc-binding uS14 subfamily.</text>
</comment>
<evidence type="ECO:0000256" key="6">
    <source>
        <dbReference type="ARBA" id="ARBA00023274"/>
    </source>
</evidence>
<dbReference type="NCBIfam" id="NF005974">
    <property type="entry name" value="PRK08061.1"/>
    <property type="match status" value="1"/>
</dbReference>
<evidence type="ECO:0000256" key="5">
    <source>
        <dbReference type="ARBA" id="ARBA00022980"/>
    </source>
</evidence>
<comment type="subunit">
    <text evidence="8 10">Part of the 30S ribosomal subunit. Contacts proteins S3 and S10.</text>
</comment>
<evidence type="ECO:0000256" key="2">
    <source>
        <dbReference type="ARBA" id="ARBA00022730"/>
    </source>
</evidence>
<dbReference type="InterPro" id="IPR023053">
    <property type="entry name" value="Ribosomal_uS14_bact"/>
</dbReference>
<feature type="binding site" evidence="10">
    <location>
        <position position="43"/>
    </location>
    <ligand>
        <name>Zn(2+)</name>
        <dbReference type="ChEBI" id="CHEBI:29105"/>
    </ligand>
</feature>
<keyword evidence="4 10" id="KW-0694">RNA-binding</keyword>
<keyword evidence="2 10" id="KW-0699">rRNA-binding</keyword>
<dbReference type="FunFam" id="4.10.830.10:FF:000001">
    <property type="entry name" value="30S ribosomal protein S14 type Z"/>
    <property type="match status" value="1"/>
</dbReference>
<dbReference type="RefSeq" id="WP_097040855.1">
    <property type="nucleotide sequence ID" value="NZ_OBQF01000003.1"/>
</dbReference>
<keyword evidence="6 10" id="KW-0687">Ribonucleoprotein</keyword>
<keyword evidence="3 10" id="KW-0862">Zinc</keyword>
<gene>
    <name evidence="10" type="primary">rpsZ</name>
    <name evidence="10" type="synonym">rpsN</name>
    <name evidence="11" type="ORF">SAMN05878391_1585</name>
</gene>
<feature type="binding site" evidence="10">
    <location>
        <position position="27"/>
    </location>
    <ligand>
        <name>Zn(2+)</name>
        <dbReference type="ChEBI" id="CHEBI:29105"/>
    </ligand>
</feature>
<reference evidence="12" key="1">
    <citation type="submission" date="2017-08" db="EMBL/GenBank/DDBJ databases">
        <authorList>
            <person name="Varghese N."/>
            <person name="Submissions S."/>
        </authorList>
    </citation>
    <scope>NUCLEOTIDE SEQUENCE [LARGE SCALE GENOMIC DNA]</scope>
    <source>
        <strain evidence="12">DSM 23173</strain>
    </source>
</reference>
<keyword evidence="12" id="KW-1185">Reference proteome</keyword>
<keyword evidence="5 10" id="KW-0689">Ribosomal protein</keyword>
<evidence type="ECO:0000256" key="3">
    <source>
        <dbReference type="ARBA" id="ARBA00022833"/>
    </source>
</evidence>
<keyword evidence="1 10" id="KW-0479">Metal-binding</keyword>
<dbReference type="GO" id="GO:0006412">
    <property type="term" value="P:translation"/>
    <property type="evidence" value="ECO:0007669"/>
    <property type="project" value="UniProtKB-UniRule"/>
</dbReference>
<dbReference type="InterPro" id="IPR043140">
    <property type="entry name" value="Ribosomal_uS14_sf"/>
</dbReference>
<proteinExistence type="inferred from homology"/>
<evidence type="ECO:0000256" key="8">
    <source>
        <dbReference type="ARBA" id="ARBA00047110"/>
    </source>
</evidence>
<dbReference type="PANTHER" id="PTHR19836:SF26">
    <property type="entry name" value="SMALL RIBOSOMAL SUBUNIT PROTEIN US14B"/>
    <property type="match status" value="1"/>
</dbReference>
<dbReference type="PANTHER" id="PTHR19836">
    <property type="entry name" value="30S RIBOSOMAL PROTEIN S14"/>
    <property type="match status" value="1"/>
</dbReference>
<protein>
    <recommendedName>
        <fullName evidence="7 10">Small ribosomal subunit protein uS14</fullName>
    </recommendedName>
</protein>
<dbReference type="Proteomes" id="UP000219412">
    <property type="component" value="Unassembled WGS sequence"/>
</dbReference>
<dbReference type="GO" id="GO:0015935">
    <property type="term" value="C:small ribosomal subunit"/>
    <property type="evidence" value="ECO:0007669"/>
    <property type="project" value="TreeGrafter"/>
</dbReference>
<evidence type="ECO:0000256" key="10">
    <source>
        <dbReference type="HAMAP-Rule" id="MF_01364"/>
    </source>
</evidence>
<evidence type="ECO:0000256" key="4">
    <source>
        <dbReference type="ARBA" id="ARBA00022884"/>
    </source>
</evidence>
<dbReference type="AlphaFoldDB" id="A0A285UK29"/>
<feature type="binding site" evidence="10">
    <location>
        <position position="24"/>
    </location>
    <ligand>
        <name>Zn(2+)</name>
        <dbReference type="ChEBI" id="CHEBI:29105"/>
    </ligand>
</feature>
<dbReference type="Pfam" id="PF00253">
    <property type="entry name" value="Ribosomal_S14"/>
    <property type="match status" value="1"/>
</dbReference>
<accession>A0A285UK29</accession>
<name>A0A285UK29_9STAP</name>
<dbReference type="InterPro" id="IPR018271">
    <property type="entry name" value="Ribosomal_uS14_CS"/>
</dbReference>
<dbReference type="InterPro" id="IPR001209">
    <property type="entry name" value="Ribosomal_uS14"/>
</dbReference>
<dbReference type="GO" id="GO:0003735">
    <property type="term" value="F:structural constituent of ribosome"/>
    <property type="evidence" value="ECO:0007669"/>
    <property type="project" value="InterPro"/>
</dbReference>
<dbReference type="Gene3D" id="4.10.830.10">
    <property type="entry name" value="30s Ribosomal Protein S14, Chain N"/>
    <property type="match status" value="1"/>
</dbReference>
<dbReference type="GO" id="GO:0008270">
    <property type="term" value="F:zinc ion binding"/>
    <property type="evidence" value="ECO:0007669"/>
    <property type="project" value="UniProtKB-UniRule"/>
</dbReference>
<evidence type="ECO:0000313" key="11">
    <source>
        <dbReference type="EMBL" id="SOC42250.1"/>
    </source>
</evidence>
<sequence>MAKKSMIAKQQKEQKFKVREYTRCERCGRPHSVIRQFRLCRICFRELAYKGQIPGVKKASW</sequence>
<dbReference type="OrthoDB" id="9810484at2"/>
<evidence type="ECO:0000256" key="9">
    <source>
        <dbReference type="ARBA" id="ARBA00060857"/>
    </source>
</evidence>
<organism evidence="11 12">
    <name type="scientific">Salinicoccus kekensis</name>
    <dbReference type="NCBI Taxonomy" id="714307"/>
    <lineage>
        <taxon>Bacteria</taxon>
        <taxon>Bacillati</taxon>
        <taxon>Bacillota</taxon>
        <taxon>Bacilli</taxon>
        <taxon>Bacillales</taxon>
        <taxon>Staphylococcaceae</taxon>
        <taxon>Salinicoccus</taxon>
    </lineage>
</organism>
<dbReference type="GO" id="GO:0019843">
    <property type="term" value="F:rRNA binding"/>
    <property type="evidence" value="ECO:0007669"/>
    <property type="project" value="UniProtKB-UniRule"/>
</dbReference>
<feature type="binding site" evidence="10">
    <location>
        <position position="40"/>
    </location>
    <ligand>
        <name>Zn(2+)</name>
        <dbReference type="ChEBI" id="CHEBI:29105"/>
    </ligand>
</feature>
<evidence type="ECO:0000256" key="1">
    <source>
        <dbReference type="ARBA" id="ARBA00022723"/>
    </source>
</evidence>
<dbReference type="HAMAP" id="MF_01364_B">
    <property type="entry name" value="Ribosomal_uS14_2_B"/>
    <property type="match status" value="1"/>
</dbReference>
<evidence type="ECO:0000256" key="7">
    <source>
        <dbReference type="ARBA" id="ARBA00035167"/>
    </source>
</evidence>
<comment type="function">
    <text evidence="10">Binds 16S rRNA, required for the assembly of 30S particles and may also be responsible for determining the conformation of the 16S rRNA at the A site.</text>
</comment>
<evidence type="ECO:0000313" key="12">
    <source>
        <dbReference type="Proteomes" id="UP000219412"/>
    </source>
</evidence>
<dbReference type="EMBL" id="OBQF01000003">
    <property type="protein sequence ID" value="SOC42250.1"/>
    <property type="molecule type" value="Genomic_DNA"/>
</dbReference>
<dbReference type="SUPFAM" id="SSF57716">
    <property type="entry name" value="Glucocorticoid receptor-like (DNA-binding domain)"/>
    <property type="match status" value="1"/>
</dbReference>